<comment type="caution">
    <text evidence="2">The sequence shown here is derived from an EMBL/GenBank/DDBJ whole genome shotgun (WGS) entry which is preliminary data.</text>
</comment>
<evidence type="ECO:0000313" key="2">
    <source>
        <dbReference type="EMBL" id="PAA55005.1"/>
    </source>
</evidence>
<dbReference type="Proteomes" id="UP000215902">
    <property type="component" value="Unassembled WGS sequence"/>
</dbReference>
<dbReference type="CDD" id="cd23659">
    <property type="entry name" value="USP_At3g01520-like"/>
    <property type="match status" value="1"/>
</dbReference>
<dbReference type="PANTHER" id="PTHR31964">
    <property type="entry name" value="ADENINE NUCLEOTIDE ALPHA HYDROLASES-LIKE SUPERFAMILY PROTEIN"/>
    <property type="match status" value="1"/>
</dbReference>
<dbReference type="EMBL" id="NIVC01002823">
    <property type="protein sequence ID" value="PAA55005.1"/>
    <property type="molecule type" value="Genomic_DNA"/>
</dbReference>
<keyword evidence="3" id="KW-1185">Reference proteome</keyword>
<dbReference type="Gene3D" id="3.40.50.620">
    <property type="entry name" value="HUPs"/>
    <property type="match status" value="1"/>
</dbReference>
<feature type="domain" description="UspA" evidence="1">
    <location>
        <begin position="3"/>
        <end position="151"/>
    </location>
</feature>
<dbReference type="PANTHER" id="PTHR31964:SF113">
    <property type="entry name" value="USPA DOMAIN-CONTAINING PROTEIN"/>
    <property type="match status" value="1"/>
</dbReference>
<sequence length="157" mass="16815">MGRKVLLAIDGSEHSDRALRWFARHASQPDDSLTLIIVAEPPPIPRGAGIPLQEASRLYASCVSVTLKAGRELADRTQQLCTQLGLDGAGARFLEKISNSPGAAIVEVANELHADLVVLGNRGMGTLRRTFLGSVSDYVLHHAHIPVLIVPHNASTD</sequence>
<reference evidence="2 3" key="1">
    <citation type="submission" date="2017-06" db="EMBL/GenBank/DDBJ databases">
        <title>A platform for efficient transgenesis in Macrostomum lignano, a flatworm model organism for stem cell research.</title>
        <authorList>
            <person name="Berezikov E."/>
        </authorList>
    </citation>
    <scope>NUCLEOTIDE SEQUENCE [LARGE SCALE GENOMIC DNA]</scope>
    <source>
        <strain evidence="2">DV1</strain>
        <tissue evidence="2">Whole organism</tissue>
    </source>
</reference>
<dbReference type="OrthoDB" id="843225at2759"/>
<dbReference type="InterPro" id="IPR006015">
    <property type="entry name" value="Universal_stress_UspA"/>
</dbReference>
<dbReference type="SUPFAM" id="SSF52402">
    <property type="entry name" value="Adenine nucleotide alpha hydrolases-like"/>
    <property type="match status" value="1"/>
</dbReference>
<dbReference type="Pfam" id="PF00582">
    <property type="entry name" value="Usp"/>
    <property type="match status" value="1"/>
</dbReference>
<protein>
    <recommendedName>
        <fullName evidence="1">UspA domain-containing protein</fullName>
    </recommendedName>
</protein>
<dbReference type="AlphaFoldDB" id="A0A267E0D1"/>
<dbReference type="InterPro" id="IPR014729">
    <property type="entry name" value="Rossmann-like_a/b/a_fold"/>
</dbReference>
<dbReference type="STRING" id="282301.A0A267E0D1"/>
<proteinExistence type="predicted"/>
<gene>
    <name evidence="2" type="ORF">BOX15_Mlig029408g3</name>
</gene>
<dbReference type="PRINTS" id="PR01438">
    <property type="entry name" value="UNVRSLSTRESS"/>
</dbReference>
<name>A0A267E0D1_9PLAT</name>
<accession>A0A267E0D1</accession>
<dbReference type="InterPro" id="IPR006016">
    <property type="entry name" value="UspA"/>
</dbReference>
<organism evidence="2 3">
    <name type="scientific">Macrostomum lignano</name>
    <dbReference type="NCBI Taxonomy" id="282301"/>
    <lineage>
        <taxon>Eukaryota</taxon>
        <taxon>Metazoa</taxon>
        <taxon>Spiralia</taxon>
        <taxon>Lophotrochozoa</taxon>
        <taxon>Platyhelminthes</taxon>
        <taxon>Rhabditophora</taxon>
        <taxon>Macrostomorpha</taxon>
        <taxon>Macrostomida</taxon>
        <taxon>Macrostomidae</taxon>
        <taxon>Macrostomum</taxon>
    </lineage>
</organism>
<evidence type="ECO:0000259" key="1">
    <source>
        <dbReference type="Pfam" id="PF00582"/>
    </source>
</evidence>
<evidence type="ECO:0000313" key="3">
    <source>
        <dbReference type="Proteomes" id="UP000215902"/>
    </source>
</evidence>